<protein>
    <recommendedName>
        <fullName evidence="9">Glycoside hydrolase family 5 domain-containing protein</fullName>
    </recommendedName>
</protein>
<evidence type="ECO:0000256" key="5">
    <source>
        <dbReference type="ARBA" id="ARBA00023295"/>
    </source>
</evidence>
<dbReference type="InterPro" id="IPR017853">
    <property type="entry name" value="GH"/>
</dbReference>
<evidence type="ECO:0000256" key="8">
    <source>
        <dbReference type="SAM" id="MobiDB-lite"/>
    </source>
</evidence>
<dbReference type="PANTHER" id="PTHR35923">
    <property type="entry name" value="MAJOR EXTRACELLULAR ENDOGLUCANASE"/>
    <property type="match status" value="1"/>
</dbReference>
<proteinExistence type="inferred from homology"/>
<keyword evidence="5 7" id="KW-0326">Glycosidase</keyword>
<evidence type="ECO:0000256" key="2">
    <source>
        <dbReference type="ARBA" id="ARBA00022801"/>
    </source>
</evidence>
<dbReference type="InterPro" id="IPR018087">
    <property type="entry name" value="Glyco_hydro_5_CS"/>
</dbReference>
<feature type="region of interest" description="Disordered" evidence="8">
    <location>
        <begin position="438"/>
        <end position="527"/>
    </location>
</feature>
<sequence>MASTATSSFPNNISTIAPISPAGIESGQPISISGGGLIGMDGNPVTLKCVNYFGFNNGQTMFDGLYAGSTDLSKDYGDVIYRIQLLGFNCLRIPFSFTDLFTLQPTNFEGACQATTTQELKENLTPPGVTVPDTVPLPAQIYPTGNAPGNCNQNLLNTSVYQRFLQVLQFLARNNFYMLIDDHSEDNTWQDQTTWENQYAQLLTDIAMDEPTAQRVIVDILNEPDHAKLVWSQLGPMYLGVMQAIHAVSPNTLFMVEGTGQTGYPGINWGDGFITDAGIISQYGISDPNPFFESLSTSPYLGNVILSPHVYPPSVTHSTSNYEGEGLWTRLYESFGVLQNEGYNGHKFPVVVGEVGSKFEESIDIQSLADISSWFSGQPNTGSAHVAVSGVAYWSWNANSGDTGGLVDNPTWTTIQFEKINWMIGASGLSPWYLGSTASSSSPPSITAPPAPASSGPPSPTITPSPSPSASPPIVSSPPPIPFASPTISSPPPTPQTPTAPATTSPATQAPSAPATTSPQSPFGGIESATSTCKVKVSLDQAWQQGGEPHQLINLLVTNLMDEPITVPWELIAVVPDYVALDSAYNWEPELDAGLLLGNATLAWETLQPNQGNTVDLGYVASAERPDKVDFVPTAIILNGDECTVEES</sequence>
<dbReference type="AlphaFoldDB" id="A0AAW1NN17"/>
<dbReference type="Gene3D" id="3.20.20.80">
    <property type="entry name" value="Glycosidases"/>
    <property type="match status" value="1"/>
</dbReference>
<keyword evidence="3" id="KW-0136">Cellulose degradation</keyword>
<dbReference type="PROSITE" id="PS00659">
    <property type="entry name" value="GLYCOSYL_HYDROL_F5"/>
    <property type="match status" value="1"/>
</dbReference>
<evidence type="ECO:0000256" key="1">
    <source>
        <dbReference type="ARBA" id="ARBA00005641"/>
    </source>
</evidence>
<comment type="caution">
    <text evidence="10">The sequence shown here is derived from an EMBL/GenBank/DDBJ whole genome shotgun (WGS) entry which is preliminary data.</text>
</comment>
<dbReference type="SUPFAM" id="SSF51445">
    <property type="entry name" value="(Trans)glycosidases"/>
    <property type="match status" value="1"/>
</dbReference>
<organism evidence="10 11">
    <name type="scientific">Symbiochloris irregularis</name>
    <dbReference type="NCBI Taxonomy" id="706552"/>
    <lineage>
        <taxon>Eukaryota</taxon>
        <taxon>Viridiplantae</taxon>
        <taxon>Chlorophyta</taxon>
        <taxon>core chlorophytes</taxon>
        <taxon>Trebouxiophyceae</taxon>
        <taxon>Trebouxiales</taxon>
        <taxon>Trebouxiaceae</taxon>
        <taxon>Symbiochloris</taxon>
    </lineage>
</organism>
<dbReference type="GO" id="GO:0004553">
    <property type="term" value="F:hydrolase activity, hydrolyzing O-glycosyl compounds"/>
    <property type="evidence" value="ECO:0007669"/>
    <property type="project" value="InterPro"/>
</dbReference>
<feature type="compositionally biased region" description="Low complexity" evidence="8">
    <location>
        <begin position="499"/>
        <end position="522"/>
    </location>
</feature>
<keyword evidence="11" id="KW-1185">Reference proteome</keyword>
<feature type="compositionally biased region" description="Pro residues" evidence="8">
    <location>
        <begin position="446"/>
        <end position="498"/>
    </location>
</feature>
<keyword evidence="4" id="KW-0119">Carbohydrate metabolism</keyword>
<evidence type="ECO:0000313" key="10">
    <source>
        <dbReference type="EMBL" id="KAK9787370.1"/>
    </source>
</evidence>
<dbReference type="Proteomes" id="UP001465755">
    <property type="component" value="Unassembled WGS sequence"/>
</dbReference>
<dbReference type="PANTHER" id="PTHR35923:SF2">
    <property type="entry name" value="ENDOGLUCANASE"/>
    <property type="match status" value="1"/>
</dbReference>
<evidence type="ECO:0000259" key="9">
    <source>
        <dbReference type="Pfam" id="PF00150"/>
    </source>
</evidence>
<comment type="similarity">
    <text evidence="1 7">Belongs to the glycosyl hydrolase 5 (cellulase A) family.</text>
</comment>
<evidence type="ECO:0000313" key="11">
    <source>
        <dbReference type="Proteomes" id="UP001465755"/>
    </source>
</evidence>
<reference evidence="10 11" key="1">
    <citation type="journal article" date="2024" name="Nat. Commun.">
        <title>Phylogenomics reveals the evolutionary origins of lichenization in chlorophyte algae.</title>
        <authorList>
            <person name="Puginier C."/>
            <person name="Libourel C."/>
            <person name="Otte J."/>
            <person name="Skaloud P."/>
            <person name="Haon M."/>
            <person name="Grisel S."/>
            <person name="Petersen M."/>
            <person name="Berrin J.G."/>
            <person name="Delaux P.M."/>
            <person name="Dal Grande F."/>
            <person name="Keller J."/>
        </authorList>
    </citation>
    <scope>NUCLEOTIDE SEQUENCE [LARGE SCALE GENOMIC DNA]</scope>
    <source>
        <strain evidence="10 11">SAG 2036</strain>
    </source>
</reference>
<evidence type="ECO:0000256" key="3">
    <source>
        <dbReference type="ARBA" id="ARBA00023001"/>
    </source>
</evidence>
<gene>
    <name evidence="10" type="ORF">WJX73_004527</name>
</gene>
<accession>A0AAW1NN17</accession>
<evidence type="ECO:0000256" key="7">
    <source>
        <dbReference type="RuleBase" id="RU361153"/>
    </source>
</evidence>
<evidence type="ECO:0000256" key="4">
    <source>
        <dbReference type="ARBA" id="ARBA00023277"/>
    </source>
</evidence>
<keyword evidence="2 7" id="KW-0378">Hydrolase</keyword>
<keyword evidence="6" id="KW-0624">Polysaccharide degradation</keyword>
<evidence type="ECO:0000256" key="6">
    <source>
        <dbReference type="ARBA" id="ARBA00023326"/>
    </source>
</evidence>
<feature type="domain" description="Glycoside hydrolase family 5" evidence="9">
    <location>
        <begin position="149"/>
        <end position="399"/>
    </location>
</feature>
<dbReference type="GO" id="GO:0030245">
    <property type="term" value="P:cellulose catabolic process"/>
    <property type="evidence" value="ECO:0007669"/>
    <property type="project" value="UniProtKB-KW"/>
</dbReference>
<dbReference type="Pfam" id="PF00150">
    <property type="entry name" value="Cellulase"/>
    <property type="match status" value="1"/>
</dbReference>
<name>A0AAW1NN17_9CHLO</name>
<dbReference type="EMBL" id="JALJOQ010000249">
    <property type="protein sequence ID" value="KAK9787370.1"/>
    <property type="molecule type" value="Genomic_DNA"/>
</dbReference>
<dbReference type="InterPro" id="IPR001547">
    <property type="entry name" value="Glyco_hydro_5"/>
</dbReference>